<gene>
    <name evidence="9" type="ORF">Ctob_008247</name>
</gene>
<keyword evidence="3" id="KW-0862">Zinc</keyword>
<dbReference type="Pfam" id="PF24079">
    <property type="entry name" value="UBR4"/>
    <property type="match status" value="1"/>
</dbReference>
<dbReference type="InterPro" id="IPR045189">
    <property type="entry name" value="UBR4-like"/>
</dbReference>
<comment type="caution">
    <text evidence="9">The sequence shown here is derived from an EMBL/GenBank/DDBJ whole genome shotgun (WGS) entry which is preliminary data.</text>
</comment>
<dbReference type="Proteomes" id="UP000037460">
    <property type="component" value="Unassembled WGS sequence"/>
</dbReference>
<dbReference type="PROSITE" id="PS50135">
    <property type="entry name" value="ZF_ZZ_2"/>
    <property type="match status" value="1"/>
</dbReference>
<comment type="similarity">
    <text evidence="5">Belongs to the UBR4 family.</text>
</comment>
<dbReference type="PROSITE" id="PS01357">
    <property type="entry name" value="ZF_ZZ_1"/>
    <property type="match status" value="1"/>
</dbReference>
<dbReference type="InterPro" id="IPR025704">
    <property type="entry name" value="E3_Ub_ligase_UBR4_C"/>
</dbReference>
<dbReference type="PANTHER" id="PTHR21725">
    <property type="entry name" value="E3 UBIQUITIN-PROTEIN LIGASE UBR4"/>
    <property type="match status" value="1"/>
</dbReference>
<keyword evidence="1" id="KW-0479">Metal-binding</keyword>
<feature type="region of interest" description="UBR4 E3 catalytic module" evidence="5">
    <location>
        <begin position="2438"/>
        <end position="2834"/>
    </location>
</feature>
<dbReference type="SUPFAM" id="SSF57850">
    <property type="entry name" value="RING/U-box"/>
    <property type="match status" value="1"/>
</dbReference>
<evidence type="ECO:0000256" key="1">
    <source>
        <dbReference type="ARBA" id="ARBA00022723"/>
    </source>
</evidence>
<dbReference type="InterPro" id="IPR056530">
    <property type="entry name" value="UBR4-like_dom"/>
</dbReference>
<dbReference type="OrthoDB" id="30336at2759"/>
<evidence type="ECO:0000313" key="10">
    <source>
        <dbReference type="Proteomes" id="UP000037460"/>
    </source>
</evidence>
<evidence type="ECO:0000256" key="5">
    <source>
        <dbReference type="PROSITE-ProRule" id="PRU01388"/>
    </source>
</evidence>
<dbReference type="PANTHER" id="PTHR21725:SF1">
    <property type="entry name" value="E3 UBIQUITIN-PROTEIN LIGASE UBR4"/>
    <property type="match status" value="1"/>
</dbReference>
<feature type="region of interest" description="Disordered" evidence="7">
    <location>
        <begin position="613"/>
        <end position="632"/>
    </location>
</feature>
<evidence type="ECO:0000256" key="7">
    <source>
        <dbReference type="SAM" id="MobiDB-lite"/>
    </source>
</evidence>
<evidence type="ECO:0000256" key="2">
    <source>
        <dbReference type="ARBA" id="ARBA00022771"/>
    </source>
</evidence>
<dbReference type="GO" id="GO:0008270">
    <property type="term" value="F:zinc ion binding"/>
    <property type="evidence" value="ECO:0007669"/>
    <property type="project" value="UniProtKB-KW"/>
</dbReference>
<dbReference type="SUPFAM" id="SSF48371">
    <property type="entry name" value="ARM repeat"/>
    <property type="match status" value="1"/>
</dbReference>
<sequence length="2834" mass="303794">MVSFNAANEQQLLVSGLKDTVALTLGTRGEVVSRVVVELMLDALGTASTHILRTGWLPHSSSACFVLTTQFLKVYDLAQDKISPAHAFQTLDDQIKDVAFMPHDGGAHGGAGLVLLALTASGLLLSQPLWPTDQANGQLILTHVVPTPPELRGRAGASLHYSAPTSLLFTVYADGRCFGLRLDESGTEVLGGFVVPSTRVDYMPSGALGGTKSTCSPYSHWQDVPGQRGLLIACCRKTLLPMALRVTPSAVEVQVLKPFAKAEGLASAPASCRADGSAADGPSICWVLHEDGSLQCHSSSHVVDGEPAVLAALSRALHKRPSASMPRPSSFPVDFFERGTCVTASSDIAFGGDVLHNSSATNAKARLSSNTEDYVSSPHKTALTLHVNNSNAEQVLVGVRVLLGSAHPQHIPASFSLFGRTIATHEGQRRWYDVPLTEAEAIAGHRQLTLVFSATHSGINVPVIDAVDVYAQSKAEFGYDAKLASMVERYQLQGSRGTASAPTRRPRVEDLVAAEPLATTLRALESSLYQLANAPAAVNAAAAGSGSSTPTPLQAEMLRVLPAVLTGGPATASLRLPAKMVLHRLLPDRQGYLHLKHEAVLRHAAAAIGSAASGADGESMSDDTPGGSLNVPPSLTSSTLAQVLQSVYKLVRSCPEHVFQFVRNEQPQLLSQLVLAFRALQGSAARLGKLTALTRSLVRVLIACAEQHSTLALASAPAGSEPIEVAKEASRSYFSLLINLLLHSSEAVRFTTSATAEEDDMELEIAISRSREDDMELDDHETADDGGVSSLRARAAGGLAALSGAARSAGGVREVQFCCDVCGTCPIVGVRWHCDVCQDFDICDSCYQSGVELDVPPHTPDHELVRIEITMPLEAPAAKKHLLQLCGSKVRYLEVRDRGLADAELKRIRQILCQPPAPDSTPDSTATVTGSSITSAVSMAEELPPQPLHLPYEQQVTLCSSLQRLQEMATAQPRNWVRYCATSSSSRDGTLCMLTRCLFLLSGEGLLGTLKLVALGLRDEKVLPPPEGASPAEVAEPLPMPIGTLLDSIALEAFVTRFMLQGSSAAIRHEAGATLHHLWSHASPAERERLFAALRAPLGALPVYGANGRELMALLGTMMSASEMSVPQTTQLLDDLILHLKQQDKLLAGHPNAHVYHALGAILELEGHYLEAEPLHATVQPELPSQSLKLEALKAETKFTDSCQIVKFAGSNTIHSGVLRITDSRRTQMVSTIHLYCNNKPVADVGELKNKSELWKRVKTLAVQPAQAEIRFDFTIPVVATNLLIEYAAFHESSAAAEKLQCPRCSRSVTDKHGICKHCGDNAYQCRHCRNINYEKLDAFLCNECGFCKHARFDFTLVVKPSYVVERISNEAEREKLLALIDTELQNANKRHSQLATLKRPLERLLGHPADAVLQLFGAAGAGAGAAGGSGIGMPSIGLGGGLGAPGGMAELPAGLRSSAGVGAAGIPDPTEALLASMPGAATLRIHRKITILALLYAREAKRVNEALSQSSQVLQAARTELLRYLQSNAAGPLPSAALAASGGEAAAPDGTLAVASSASSLVVNRRYDCAASYVMNCLILLESVGGAHRWVREHLVDRELTAELFEEHMYNVPARLQTSSARLLCMLCEDSNAANRALTAKLAARLELALAHYRHLPHETLFQAEVYLLTEMCSLQDSLWPYRLQFLFKVFFRGMAHLHSSLVSAAAAALAAQYSALERLSGGASGVDLLSTGTNSALLGVLPPSLRGDGRVPAPSFDGGGYTGAPTVAASSGATAASAPPLVVRLADDGSTVRFDRWQAEARSEFERWQRRVGAPGGEAAASADKGVVPMEEDEGGAVAMTAQLRRLVLRCGRHWHARACVVSLPRATGEALGDCSWLCQLLLCEASHALREEAAALLTGLADHPPGRAIRFLDLLVAMLPQAVAMPRCAAEYFELLRHLMASEGRRLYLVARGLLGTLCTLIGAEAQRLRDAEVTSMVDMAHGSMLKVLVSLLQSLLEPTTAMARFRREERMPTLLHALLCVRGLVMQKTSITAECCSRLQPLLTALHEGSEPDRRRFLSACVASMRRHAEGRASDGRSLIFLFEQLCSIVCPERPEPEYQLMLNKTHTQEEFIRGSMVKNPYSSKQVGPLMRDVKNKICRDLDLGGLIEDDNGMELLVAGKIVKLDLPVSDVYEQVWARSAQGQGYGEGGAGSPMVVVYRLQGLDGEATEPIVESLDEASGEKMDPEAEYAIAAVVGEEGGLEVMLDILERSRPLLRMRECAALLLKLLQHCCMIKANRTRMFGLAAAQALLRRLPEALAEETLAPVAERIALTIEALLDDELKTTLPPLPPPPEAMDVSASIGAPGAVGAPTDAEDAAMEDAEGAMSAPLLSEWSSYLGALLASLHSPTVRAQKPLVKALTQLLPLVTRGERPLMAQLLGALAPYAAFDAYDESLHQDAAHTFGLECLVATLSSFKGAAASPLAQRIKRAVLEHRLHATGANLASTAAAYLVSRLPSNMDTGSQLWAAALARPALPYVLQLLGGLAQGHDAVQTLLLTTDGVMTRLHALERQSSSASKAIGTLAESLLEALRERAAADVDQLRRETTESKRKAALDKRQRMLKSMGMDTGAGNKVIMCYTTVSHFNLIHFSCHRDATRAERALKNPKEEWEGATLRNSQTKCNNLLPLHTSTVSEETYAIHVEQWWASVSHLGRVDGPRCRLLCHDLKLLLLRFAGGGLSAGASGGVAFFEARPVILFFGLVERLHGILKPVPGPSDAKAAAEAPEAWVDPMKERLRSQEQELLQQVGELLREYEEEFLVAESAHEVFDVLGLHGAIGGAGLEPWLGGA</sequence>
<organism evidence="9 10">
    <name type="scientific">Chrysochromulina tobinii</name>
    <dbReference type="NCBI Taxonomy" id="1460289"/>
    <lineage>
        <taxon>Eukaryota</taxon>
        <taxon>Haptista</taxon>
        <taxon>Haptophyta</taxon>
        <taxon>Prymnesiophyceae</taxon>
        <taxon>Prymnesiales</taxon>
        <taxon>Chrysochromulinaceae</taxon>
        <taxon>Chrysochromulina</taxon>
    </lineage>
</organism>
<dbReference type="PROSITE" id="PS52043">
    <property type="entry name" value="UBR4_E3"/>
    <property type="match status" value="1"/>
</dbReference>
<evidence type="ECO:0000259" key="8">
    <source>
        <dbReference type="PROSITE" id="PS50135"/>
    </source>
</evidence>
<dbReference type="Pfam" id="PF00569">
    <property type="entry name" value="ZZ"/>
    <property type="match status" value="1"/>
</dbReference>
<keyword evidence="6" id="KW-0175">Coiled coil</keyword>
<dbReference type="SMART" id="SM00291">
    <property type="entry name" value="ZnF_ZZ"/>
    <property type="match status" value="1"/>
</dbReference>
<keyword evidence="2 4" id="KW-0863">Zinc-finger</keyword>
<evidence type="ECO:0000256" key="6">
    <source>
        <dbReference type="SAM" id="Coils"/>
    </source>
</evidence>
<keyword evidence="10" id="KW-1185">Reference proteome</keyword>
<reference evidence="10" key="1">
    <citation type="journal article" date="2015" name="PLoS Genet.">
        <title>Genome Sequence and Transcriptome Analyses of Chrysochromulina tobin: Metabolic Tools for Enhanced Algal Fitness in the Prominent Order Prymnesiales (Haptophyceae).</title>
        <authorList>
            <person name="Hovde B.T."/>
            <person name="Deodato C.R."/>
            <person name="Hunsperger H.M."/>
            <person name="Ryken S.A."/>
            <person name="Yost W."/>
            <person name="Jha R.K."/>
            <person name="Patterson J."/>
            <person name="Monnat R.J. Jr."/>
            <person name="Barlow S.B."/>
            <person name="Starkenburg S.R."/>
            <person name="Cattolico R.A."/>
        </authorList>
    </citation>
    <scope>NUCLEOTIDE SEQUENCE</scope>
    <source>
        <strain evidence="10">CCMP291</strain>
    </source>
</reference>
<proteinExistence type="inferred from homology"/>
<dbReference type="Gene3D" id="3.30.60.90">
    <property type="match status" value="1"/>
</dbReference>
<accession>A0A0M0JXM7</accession>
<dbReference type="EMBL" id="JWZX01002020">
    <property type="protein sequence ID" value="KOO31416.1"/>
    <property type="molecule type" value="Genomic_DNA"/>
</dbReference>
<feature type="coiled-coil region" evidence="6">
    <location>
        <begin position="2570"/>
        <end position="2597"/>
    </location>
</feature>
<evidence type="ECO:0000313" key="9">
    <source>
        <dbReference type="EMBL" id="KOO31416.1"/>
    </source>
</evidence>
<protein>
    <submittedName>
        <fullName evidence="9">E3 ubiquitin-protein ligase ubr4</fullName>
    </submittedName>
</protein>
<dbReference type="InterPro" id="IPR043145">
    <property type="entry name" value="Znf_ZZ_sf"/>
</dbReference>
<evidence type="ECO:0000256" key="3">
    <source>
        <dbReference type="ARBA" id="ARBA00022833"/>
    </source>
</evidence>
<dbReference type="Pfam" id="PF13764">
    <property type="entry name" value="E3_UbLigase_R4"/>
    <property type="match status" value="2"/>
</dbReference>
<dbReference type="InterPro" id="IPR016024">
    <property type="entry name" value="ARM-type_fold"/>
</dbReference>
<name>A0A0M0JXM7_9EUKA</name>
<feature type="domain" description="ZZ-type" evidence="8">
    <location>
        <begin position="814"/>
        <end position="872"/>
    </location>
</feature>
<dbReference type="CDD" id="cd02249">
    <property type="entry name" value="ZZ"/>
    <property type="match status" value="1"/>
</dbReference>
<dbReference type="InterPro" id="IPR000433">
    <property type="entry name" value="Znf_ZZ"/>
</dbReference>
<evidence type="ECO:0000256" key="4">
    <source>
        <dbReference type="PROSITE-ProRule" id="PRU00228"/>
    </source>
</evidence>